<organism evidence="3">
    <name type="scientific">Chrysotila carterae</name>
    <name type="common">Marine alga</name>
    <name type="synonym">Syracosphaera carterae</name>
    <dbReference type="NCBI Taxonomy" id="13221"/>
    <lineage>
        <taxon>Eukaryota</taxon>
        <taxon>Haptista</taxon>
        <taxon>Haptophyta</taxon>
        <taxon>Prymnesiophyceae</taxon>
        <taxon>Isochrysidales</taxon>
        <taxon>Isochrysidaceae</taxon>
        <taxon>Chrysotila</taxon>
    </lineage>
</organism>
<proteinExistence type="predicted"/>
<dbReference type="InterPro" id="IPR045862">
    <property type="entry name" value="Trf4-like"/>
</dbReference>
<reference evidence="3" key="1">
    <citation type="submission" date="2021-01" db="EMBL/GenBank/DDBJ databases">
        <authorList>
            <person name="Corre E."/>
            <person name="Pelletier E."/>
            <person name="Niang G."/>
            <person name="Scheremetjew M."/>
            <person name="Finn R."/>
            <person name="Kale V."/>
            <person name="Holt S."/>
            <person name="Cochrane G."/>
            <person name="Meng A."/>
            <person name="Brown T."/>
            <person name="Cohen L."/>
        </authorList>
    </citation>
    <scope>NUCLEOTIDE SEQUENCE</scope>
    <source>
        <strain evidence="3">CCMP645</strain>
    </source>
</reference>
<dbReference type="PANTHER" id="PTHR23092">
    <property type="entry name" value="POLY(A) RNA POLYMERASE"/>
    <property type="match status" value="1"/>
</dbReference>
<dbReference type="EMBL" id="HBIZ01011494">
    <property type="protein sequence ID" value="CAE0754267.1"/>
    <property type="molecule type" value="Transcribed_RNA"/>
</dbReference>
<dbReference type="GO" id="GO:0043634">
    <property type="term" value="P:polyadenylation-dependent ncRNA catabolic process"/>
    <property type="evidence" value="ECO:0007669"/>
    <property type="project" value="TreeGrafter"/>
</dbReference>
<dbReference type="GO" id="GO:1990817">
    <property type="term" value="F:poly(A) RNA polymerase activity"/>
    <property type="evidence" value="ECO:0007669"/>
    <property type="project" value="InterPro"/>
</dbReference>
<dbReference type="InterPro" id="IPR043519">
    <property type="entry name" value="NT_sf"/>
</dbReference>
<dbReference type="SUPFAM" id="SSF81301">
    <property type="entry name" value="Nucleotidyltransferase"/>
    <property type="match status" value="1"/>
</dbReference>
<evidence type="ECO:0000259" key="2">
    <source>
        <dbReference type="Pfam" id="PF22600"/>
    </source>
</evidence>
<feature type="region of interest" description="Disordered" evidence="1">
    <location>
        <begin position="97"/>
        <end position="121"/>
    </location>
</feature>
<dbReference type="SUPFAM" id="SSF81631">
    <property type="entry name" value="PAP/OAS1 substrate-binding domain"/>
    <property type="match status" value="1"/>
</dbReference>
<name>A0A7S4B4Y2_CHRCT</name>
<feature type="region of interest" description="Disordered" evidence="1">
    <location>
        <begin position="453"/>
        <end position="475"/>
    </location>
</feature>
<dbReference type="GO" id="GO:0031499">
    <property type="term" value="C:TRAMP complex"/>
    <property type="evidence" value="ECO:0007669"/>
    <property type="project" value="TreeGrafter"/>
</dbReference>
<sequence>MQGAVMRRSISSAVAPTSAILRLDFQSSISAMRSVRLISSKCASSFRFLGADGFQMIGVQRRPLLLHQRKIRSATAGSEAEKRTAYQVTDINSAEATADSTLSREAKNTARGRGKAAESRPRFSQMHHQIMCLAKLLEPEPAELQQRNAALVAIFTTIRTAMPSAQVYVFGSTSTGLLLPCSDMDVLVVEPRLKQNAMFKKLMKVLRKSRLLEHNQCLHIKAKVPILKFRLSQSQVDVDLSVNIYDGVRNSQAIRKNLMLFPQLRPLIITLKCFLAQQHMNETASGGVGSYLLYAMCLQLMPGTTLGITHSEAHGASDLDGPVLNGHGFNQLEAERDGFGGVTPPNLSRLTVPPSSHTDGVDLGKLLLQFLRVYGARKKSLCILDPMKPESNLGANARKFPSSVAPELLRRYKEMQRRKCLSALIHGWPQNKTLQNRDEIGNLLGIQRAMLHGSSSSTQPEVMPRTRSIAECDEQ</sequence>
<dbReference type="Pfam" id="PF22600">
    <property type="entry name" value="MTPAP-like_central"/>
    <property type="match status" value="1"/>
</dbReference>
<dbReference type="AlphaFoldDB" id="A0A7S4B4Y2"/>
<dbReference type="PANTHER" id="PTHR23092:SF15">
    <property type="entry name" value="INACTIVE NON-CANONICAL POLY(A) RNA POLYMERASE PROTEIN TRF4-2-RELATED"/>
    <property type="match status" value="1"/>
</dbReference>
<dbReference type="GO" id="GO:0031123">
    <property type="term" value="P:RNA 3'-end processing"/>
    <property type="evidence" value="ECO:0007669"/>
    <property type="project" value="TreeGrafter"/>
</dbReference>
<evidence type="ECO:0000256" key="1">
    <source>
        <dbReference type="SAM" id="MobiDB-lite"/>
    </source>
</evidence>
<protein>
    <recommendedName>
        <fullName evidence="2">Poly(A) RNA polymerase mitochondrial-like central palm domain-containing protein</fullName>
    </recommendedName>
</protein>
<gene>
    <name evidence="3" type="ORF">PCAR00345_LOCUS6854</name>
</gene>
<evidence type="ECO:0000313" key="3">
    <source>
        <dbReference type="EMBL" id="CAE0754267.1"/>
    </source>
</evidence>
<dbReference type="Gene3D" id="1.10.1410.10">
    <property type="match status" value="1"/>
</dbReference>
<feature type="domain" description="Poly(A) RNA polymerase mitochondrial-like central palm" evidence="2">
    <location>
        <begin position="127"/>
        <end position="254"/>
    </location>
</feature>
<dbReference type="GO" id="GO:0005730">
    <property type="term" value="C:nucleolus"/>
    <property type="evidence" value="ECO:0007669"/>
    <property type="project" value="TreeGrafter"/>
</dbReference>
<accession>A0A7S4B4Y2</accession>
<dbReference type="Gene3D" id="3.30.460.10">
    <property type="entry name" value="Beta Polymerase, domain 2"/>
    <property type="match status" value="1"/>
</dbReference>
<dbReference type="GO" id="GO:0003729">
    <property type="term" value="F:mRNA binding"/>
    <property type="evidence" value="ECO:0007669"/>
    <property type="project" value="TreeGrafter"/>
</dbReference>
<dbReference type="CDD" id="cd05402">
    <property type="entry name" value="NT_PAP_TUTase"/>
    <property type="match status" value="1"/>
</dbReference>
<dbReference type="InterPro" id="IPR054708">
    <property type="entry name" value="MTPAP-like_central"/>
</dbReference>